<dbReference type="InterPro" id="IPR003439">
    <property type="entry name" value="ABC_transporter-like_ATP-bd"/>
</dbReference>
<dbReference type="InterPro" id="IPR027417">
    <property type="entry name" value="P-loop_NTPase"/>
</dbReference>
<evidence type="ECO:0000259" key="3">
    <source>
        <dbReference type="Pfam" id="PF00005"/>
    </source>
</evidence>
<dbReference type="AlphaFoldDB" id="A0A1H3VJ79"/>
<dbReference type="GO" id="GO:0005524">
    <property type="term" value="F:ATP binding"/>
    <property type="evidence" value="ECO:0007669"/>
    <property type="project" value="UniProtKB-KW"/>
</dbReference>
<evidence type="ECO:0000256" key="2">
    <source>
        <dbReference type="SAM" id="MobiDB-lite"/>
    </source>
</evidence>
<dbReference type="RefSeq" id="WP_217632067.1">
    <property type="nucleotide sequence ID" value="NZ_FNQM01000001.1"/>
</dbReference>
<dbReference type="Pfam" id="PF00005">
    <property type="entry name" value="ABC_tran"/>
    <property type="match status" value="1"/>
</dbReference>
<dbReference type="PANTHER" id="PTHR42781:SF4">
    <property type="entry name" value="SPERMIDINE_PUTRESCINE IMPORT ATP-BINDING PROTEIN POTA"/>
    <property type="match status" value="1"/>
</dbReference>
<dbReference type="Proteomes" id="UP000198703">
    <property type="component" value="Unassembled WGS sequence"/>
</dbReference>
<name>A0A1H3VJ79_9RHOB</name>
<keyword evidence="5" id="KW-1185">Reference proteome</keyword>
<dbReference type="Gene3D" id="3.40.50.300">
    <property type="entry name" value="P-loop containing nucleotide triphosphate hydrolases"/>
    <property type="match status" value="1"/>
</dbReference>
<proteinExistence type="predicted"/>
<dbReference type="EMBL" id="FNQM01000001">
    <property type="protein sequence ID" value="SDZ74731.1"/>
    <property type="molecule type" value="Genomic_DNA"/>
</dbReference>
<dbReference type="SUPFAM" id="SSF52540">
    <property type="entry name" value="P-loop containing nucleoside triphosphate hydrolases"/>
    <property type="match status" value="1"/>
</dbReference>
<protein>
    <submittedName>
        <fullName evidence="4">NitT/TauT family transport system ATP-binding protein/putative spermidine/putrescine transport system ATP-binding protein</fullName>
    </submittedName>
</protein>
<dbReference type="STRING" id="89524.SAMN05444370_101140"/>
<accession>A0A1H3VJ79</accession>
<evidence type="ECO:0000256" key="1">
    <source>
        <dbReference type="ARBA" id="ARBA00022448"/>
    </source>
</evidence>
<feature type="domain" description="ABC transporter" evidence="3">
    <location>
        <begin position="22"/>
        <end position="126"/>
    </location>
</feature>
<dbReference type="PANTHER" id="PTHR42781">
    <property type="entry name" value="SPERMIDINE/PUTRESCINE IMPORT ATP-BINDING PROTEIN POTA"/>
    <property type="match status" value="1"/>
</dbReference>
<feature type="compositionally biased region" description="Basic and acidic residues" evidence="2">
    <location>
        <begin position="136"/>
        <end position="149"/>
    </location>
</feature>
<organism evidence="4 5">
    <name type="scientific">Rubrimonas cliftonensis</name>
    <dbReference type="NCBI Taxonomy" id="89524"/>
    <lineage>
        <taxon>Bacteria</taxon>
        <taxon>Pseudomonadati</taxon>
        <taxon>Pseudomonadota</taxon>
        <taxon>Alphaproteobacteria</taxon>
        <taxon>Rhodobacterales</taxon>
        <taxon>Paracoccaceae</taxon>
        <taxon>Rubrimonas</taxon>
    </lineage>
</organism>
<dbReference type="InterPro" id="IPR050093">
    <property type="entry name" value="ABC_SmlMolc_Importer"/>
</dbReference>
<gene>
    <name evidence="4" type="ORF">SAMN05444370_101140</name>
</gene>
<keyword evidence="1" id="KW-0813">Transport</keyword>
<reference evidence="4 5" key="1">
    <citation type="submission" date="2016-10" db="EMBL/GenBank/DDBJ databases">
        <authorList>
            <person name="de Groot N.N."/>
        </authorList>
    </citation>
    <scope>NUCLEOTIDE SEQUENCE [LARGE SCALE GENOMIC DNA]</scope>
    <source>
        <strain evidence="4 5">DSM 15345</strain>
    </source>
</reference>
<evidence type="ECO:0000313" key="5">
    <source>
        <dbReference type="Proteomes" id="UP000198703"/>
    </source>
</evidence>
<sequence length="149" mass="17016">MSYLAFDAVEKRYGEMEAMARFDLAVAEGEFVAFLGPSGCGKTTLMRMVGGLEAPSARRIRLRGEMLTRPDRRRGMVFQSYSAFPWLNEAGNVAYGMLYRRDLTAAEKRARGALPRPRRSERLRQQVPRSHIGRNAPERRGEHDNTRRP</sequence>
<feature type="region of interest" description="Disordered" evidence="2">
    <location>
        <begin position="109"/>
        <end position="149"/>
    </location>
</feature>
<keyword evidence="4" id="KW-0547">Nucleotide-binding</keyword>
<dbReference type="GO" id="GO:0016887">
    <property type="term" value="F:ATP hydrolysis activity"/>
    <property type="evidence" value="ECO:0007669"/>
    <property type="project" value="InterPro"/>
</dbReference>
<evidence type="ECO:0000313" key="4">
    <source>
        <dbReference type="EMBL" id="SDZ74731.1"/>
    </source>
</evidence>
<keyword evidence="4" id="KW-0067">ATP-binding</keyword>